<accession>A0A915ETQ0</accession>
<dbReference type="SUPFAM" id="SSF51126">
    <property type="entry name" value="Pectin lyase-like"/>
    <property type="match status" value="1"/>
</dbReference>
<dbReference type="InterPro" id="IPR011050">
    <property type="entry name" value="Pectin_lyase_fold/virulence"/>
</dbReference>
<comment type="similarity">
    <text evidence="4">Belongs to the polysaccharide lyase 3 family.</text>
</comment>
<evidence type="ECO:0000256" key="8">
    <source>
        <dbReference type="ARBA" id="ARBA00022837"/>
    </source>
</evidence>
<evidence type="ECO:0000256" key="2">
    <source>
        <dbReference type="ARBA" id="ARBA00001913"/>
    </source>
</evidence>
<dbReference type="Pfam" id="PF03211">
    <property type="entry name" value="Pectate_lyase"/>
    <property type="match status" value="1"/>
</dbReference>
<evidence type="ECO:0000256" key="3">
    <source>
        <dbReference type="ARBA" id="ARBA00004613"/>
    </source>
</evidence>
<keyword evidence="7 12" id="KW-0732">Signal</keyword>
<dbReference type="GO" id="GO:0045490">
    <property type="term" value="P:pectin catabolic process"/>
    <property type="evidence" value="ECO:0007669"/>
    <property type="project" value="TreeGrafter"/>
</dbReference>
<evidence type="ECO:0000256" key="7">
    <source>
        <dbReference type="ARBA" id="ARBA00022729"/>
    </source>
</evidence>
<evidence type="ECO:0000256" key="6">
    <source>
        <dbReference type="ARBA" id="ARBA00022525"/>
    </source>
</evidence>
<feature type="chain" id="PRO_5037825837" description="Probable pectate lyase F" evidence="12">
    <location>
        <begin position="20"/>
        <end position="207"/>
    </location>
</feature>
<feature type="signal peptide" evidence="12">
    <location>
        <begin position="1"/>
        <end position="19"/>
    </location>
</feature>
<evidence type="ECO:0000256" key="1">
    <source>
        <dbReference type="ARBA" id="ARBA00000695"/>
    </source>
</evidence>
<dbReference type="Proteomes" id="UP000887574">
    <property type="component" value="Unplaced"/>
</dbReference>
<evidence type="ECO:0000256" key="9">
    <source>
        <dbReference type="ARBA" id="ARBA00023239"/>
    </source>
</evidence>
<dbReference type="PANTHER" id="PTHR33407:SF9">
    <property type="entry name" value="PECTATE LYASE F-RELATED"/>
    <property type="match status" value="1"/>
</dbReference>
<evidence type="ECO:0000256" key="5">
    <source>
        <dbReference type="ARBA" id="ARBA00012272"/>
    </source>
</evidence>
<evidence type="ECO:0000256" key="12">
    <source>
        <dbReference type="SAM" id="SignalP"/>
    </source>
</evidence>
<comment type="catalytic activity">
    <reaction evidence="1">
        <text>Eliminative cleavage of (1-&gt;4)-alpha-D-galacturonan to give oligosaccharides with 4-deoxy-alpha-D-galact-4-enuronosyl groups at their non-reducing ends.</text>
        <dbReference type="EC" id="4.2.2.2"/>
    </reaction>
</comment>
<comment type="cofactor">
    <cofactor evidence="2">
        <name>Ca(2+)</name>
        <dbReference type="ChEBI" id="CHEBI:29108"/>
    </cofactor>
</comment>
<keyword evidence="8" id="KW-0106">Calcium</keyword>
<dbReference type="InterPro" id="IPR012334">
    <property type="entry name" value="Pectin_lyas_fold"/>
</dbReference>
<reference evidence="14" key="1">
    <citation type="submission" date="2022-11" db="UniProtKB">
        <authorList>
            <consortium name="WormBaseParasite"/>
        </authorList>
    </citation>
    <scope>IDENTIFICATION</scope>
</reference>
<keyword evidence="9" id="KW-0456">Lyase</keyword>
<sequence length="207" mass="21683">MHCQLIVLHILLFVAGCESQSWASFPSASGCTTVKATIVVDKGEGGSVANVVFGANAADGIHCKGSCNIKNVWWTDVGEDAATFRGGAKSASDKTFQHNGGGSVSIKNFQCQDCGKLCRACGNCGTQYKRSASVGNVKMINPKTAVVIINSNYGDTATIKKFTIVGGKGKLVCEHSQGNNSGKEPTMLGNGPNGKNCMYTDSDVIYQ</sequence>
<comment type="function">
    <text evidence="10">Pectinolytic enzyme consist of four classes of enzymes: pectin lyase, polygalacturonase, pectin methylesterase and rhamnogalacturonase. Among pectinolytic enzymes, pectin lyase is the most important in depolymerization of pectin, since it cleaves internal glycosidic bonds of highly methylated pectins. Favors pectate, the anion, over pectin, the methyl ester.</text>
</comment>
<evidence type="ECO:0000256" key="11">
    <source>
        <dbReference type="ARBA" id="ARBA00039895"/>
    </source>
</evidence>
<keyword evidence="13" id="KW-1185">Reference proteome</keyword>
<evidence type="ECO:0000313" key="13">
    <source>
        <dbReference type="Proteomes" id="UP000887574"/>
    </source>
</evidence>
<dbReference type="PANTHER" id="PTHR33407">
    <property type="entry name" value="PECTATE LYASE F-RELATED"/>
    <property type="match status" value="1"/>
</dbReference>
<dbReference type="WBParaSite" id="jg887">
    <property type="protein sequence ID" value="jg887"/>
    <property type="gene ID" value="jg887"/>
</dbReference>
<comment type="subcellular location">
    <subcellularLocation>
        <location evidence="3">Secreted</location>
    </subcellularLocation>
</comment>
<organism evidence="13 14">
    <name type="scientific">Ditylenchus dipsaci</name>
    <dbReference type="NCBI Taxonomy" id="166011"/>
    <lineage>
        <taxon>Eukaryota</taxon>
        <taxon>Metazoa</taxon>
        <taxon>Ecdysozoa</taxon>
        <taxon>Nematoda</taxon>
        <taxon>Chromadorea</taxon>
        <taxon>Rhabditida</taxon>
        <taxon>Tylenchina</taxon>
        <taxon>Tylenchomorpha</taxon>
        <taxon>Sphaerularioidea</taxon>
        <taxon>Anguinidae</taxon>
        <taxon>Anguininae</taxon>
        <taxon>Ditylenchus</taxon>
    </lineage>
</organism>
<dbReference type="Gene3D" id="2.160.20.10">
    <property type="entry name" value="Single-stranded right-handed beta-helix, Pectin lyase-like"/>
    <property type="match status" value="1"/>
</dbReference>
<keyword evidence="6" id="KW-0964">Secreted</keyword>
<proteinExistence type="inferred from homology"/>
<evidence type="ECO:0000313" key="14">
    <source>
        <dbReference type="WBParaSite" id="jg887"/>
    </source>
</evidence>
<dbReference type="GO" id="GO:0005576">
    <property type="term" value="C:extracellular region"/>
    <property type="evidence" value="ECO:0007669"/>
    <property type="project" value="UniProtKB-SubCell"/>
</dbReference>
<name>A0A915ETQ0_9BILA</name>
<dbReference type="AlphaFoldDB" id="A0A915ETQ0"/>
<dbReference type="InterPro" id="IPR004898">
    <property type="entry name" value="Pectate_lyase_PlyH/PlyE-like"/>
</dbReference>
<evidence type="ECO:0000256" key="10">
    <source>
        <dbReference type="ARBA" id="ARBA00025679"/>
    </source>
</evidence>
<dbReference type="GO" id="GO:0030570">
    <property type="term" value="F:pectate lyase activity"/>
    <property type="evidence" value="ECO:0007669"/>
    <property type="project" value="UniProtKB-EC"/>
</dbReference>
<dbReference type="EC" id="4.2.2.2" evidence="5"/>
<evidence type="ECO:0000256" key="4">
    <source>
        <dbReference type="ARBA" id="ARBA00006463"/>
    </source>
</evidence>
<protein>
    <recommendedName>
        <fullName evidence="11">Probable pectate lyase F</fullName>
        <ecNumber evidence="5">4.2.2.2</ecNumber>
    </recommendedName>
</protein>